<dbReference type="EC" id="2.3.1.-" evidence="2"/>
<feature type="domain" description="N-acetyltransferase" evidence="1">
    <location>
        <begin position="87"/>
        <end position="245"/>
    </location>
</feature>
<dbReference type="GO" id="GO:0016746">
    <property type="term" value="F:acyltransferase activity"/>
    <property type="evidence" value="ECO:0007669"/>
    <property type="project" value="UniProtKB-KW"/>
</dbReference>
<dbReference type="Pfam" id="PF00583">
    <property type="entry name" value="Acetyltransf_1"/>
    <property type="match status" value="1"/>
</dbReference>
<dbReference type="InterPro" id="IPR000182">
    <property type="entry name" value="GNAT_dom"/>
</dbReference>
<organism evidence="2 3">
    <name type="scientific">Rhodanobacter geophilus</name>
    <dbReference type="NCBI Taxonomy" id="3162488"/>
    <lineage>
        <taxon>Bacteria</taxon>
        <taxon>Pseudomonadati</taxon>
        <taxon>Pseudomonadota</taxon>
        <taxon>Gammaproteobacteria</taxon>
        <taxon>Lysobacterales</taxon>
        <taxon>Rhodanobacteraceae</taxon>
        <taxon>Rhodanobacter</taxon>
    </lineage>
</organism>
<reference evidence="2 3" key="1">
    <citation type="submission" date="2024-06" db="EMBL/GenBank/DDBJ databases">
        <authorList>
            <person name="Woo H."/>
        </authorList>
    </citation>
    <scope>NUCLEOTIDE SEQUENCE [LARGE SCALE GENOMIC DNA]</scope>
    <source>
        <strain evidence="2 3">S2-g</strain>
    </source>
</reference>
<dbReference type="RefSeq" id="WP_367845751.1">
    <property type="nucleotide sequence ID" value="NZ_JBFOHL010000014.1"/>
</dbReference>
<dbReference type="SUPFAM" id="SSF55729">
    <property type="entry name" value="Acyl-CoA N-acyltransferases (Nat)"/>
    <property type="match status" value="1"/>
</dbReference>
<evidence type="ECO:0000313" key="3">
    <source>
        <dbReference type="Proteomes" id="UP001556170"/>
    </source>
</evidence>
<keyword evidence="2" id="KW-0012">Acyltransferase</keyword>
<accession>A0ABV3QS87</accession>
<name>A0ABV3QS87_9GAMM</name>
<evidence type="ECO:0000259" key="1">
    <source>
        <dbReference type="PROSITE" id="PS51186"/>
    </source>
</evidence>
<dbReference type="Gene3D" id="3.40.630.30">
    <property type="match status" value="1"/>
</dbReference>
<dbReference type="Proteomes" id="UP001556170">
    <property type="component" value="Unassembled WGS sequence"/>
</dbReference>
<dbReference type="CDD" id="cd04301">
    <property type="entry name" value="NAT_SF"/>
    <property type="match status" value="1"/>
</dbReference>
<gene>
    <name evidence="2" type="ORF">ABQJ56_14610</name>
</gene>
<protein>
    <submittedName>
        <fullName evidence="2">GNAT family N-acetyltransferase</fullName>
        <ecNumber evidence="2">2.3.1.-</ecNumber>
    </submittedName>
</protein>
<dbReference type="PROSITE" id="PS51186">
    <property type="entry name" value="GNAT"/>
    <property type="match status" value="1"/>
</dbReference>
<dbReference type="InterPro" id="IPR016181">
    <property type="entry name" value="Acyl_CoA_acyltransferase"/>
</dbReference>
<proteinExistence type="predicted"/>
<evidence type="ECO:0000313" key="2">
    <source>
        <dbReference type="EMBL" id="MEW9625458.1"/>
    </source>
</evidence>
<keyword evidence="3" id="KW-1185">Reference proteome</keyword>
<dbReference type="EMBL" id="JBFOHL010000014">
    <property type="protein sequence ID" value="MEW9625458.1"/>
    <property type="molecule type" value="Genomic_DNA"/>
</dbReference>
<comment type="caution">
    <text evidence="2">The sequence shown here is derived from an EMBL/GenBank/DDBJ whole genome shotgun (WGS) entry which is preliminary data.</text>
</comment>
<sequence length="245" mass="27183">MLADSAPDSARFGIKVVRGHLPAGTPVKDIIDEVTASNATLIILRATAGDSDAIVQLQRRGWPVIHADTLVYYGIDLTILPREPLPEGVRLATGADRDAIHETAESSFAGYRSHYGANPLLPRDKIVAGYIEWAKSRLAPENAGSCTWVVTAEDHVAGFATCDLRPDESTVEIVLNAVHPRFSRRGLYGQLLKGILQHYATLSYRQLVVSTQLWNYTVQRQWLRAGLSLKLAYDTYHIDRRLRLP</sequence>
<keyword evidence="2" id="KW-0808">Transferase</keyword>